<protein>
    <recommendedName>
        <fullName evidence="3">Arrestin-like N-terminal domain-containing protein</fullName>
    </recommendedName>
</protein>
<dbReference type="OrthoDB" id="2586076at2759"/>
<proteinExistence type="predicted"/>
<sequence length="426" mass="47184">MDVDLPPSYALTSSTSAAPLYSERPSTTERVLQTERHPTGLAPAAQGLKHLYKSDHLEVRLHPPHWGLTLPAYGLGATVDGLITFRKSCSHVTELSVSLQGVINTSASQHATVAVPGVSRNVFLKKKVVLFAAPQGQSATMKGEFPFALQFPHYVDGGCDPLPPSYTVYQPGITTEIFYTFRVDITRKGLRRHEKLATPILYLPKSRPSLPPVEDMPWARTDSWADARMRTVDVSPTWPTRPGRSDASAQQREDIPTITFTMPSTRCFASGEMIPVSMKIHCPRSPALAKLLSHNAHLSLVKRQKTWISLGAQISIRESLLSRADLYLADESQEGTAYLRLEVQAGEAGRECSWRVKDCVAVEHVIRLVILPPDHLKDFPTFKHEVPVTLTTDQYGSLQNEMLALGGVPFPALGLNDVHRYLRAQR</sequence>
<organism evidence="1 2">
    <name type="scientific">Lentinus tigrinus ALCF2SS1-6</name>
    <dbReference type="NCBI Taxonomy" id="1328759"/>
    <lineage>
        <taxon>Eukaryota</taxon>
        <taxon>Fungi</taxon>
        <taxon>Dikarya</taxon>
        <taxon>Basidiomycota</taxon>
        <taxon>Agaricomycotina</taxon>
        <taxon>Agaricomycetes</taxon>
        <taxon>Polyporales</taxon>
        <taxon>Polyporaceae</taxon>
        <taxon>Lentinus</taxon>
    </lineage>
</organism>
<dbReference type="EMBL" id="ML122251">
    <property type="protein sequence ID" value="RPD65980.1"/>
    <property type="molecule type" value="Genomic_DNA"/>
</dbReference>
<evidence type="ECO:0000313" key="2">
    <source>
        <dbReference type="Proteomes" id="UP000313359"/>
    </source>
</evidence>
<name>A0A5C2SQQ0_9APHY</name>
<evidence type="ECO:0008006" key="3">
    <source>
        <dbReference type="Google" id="ProtNLM"/>
    </source>
</evidence>
<gene>
    <name evidence="1" type="ORF">L227DRAFT_569909</name>
</gene>
<dbReference type="STRING" id="1328759.A0A5C2SQQ0"/>
<keyword evidence="2" id="KW-1185">Reference proteome</keyword>
<evidence type="ECO:0000313" key="1">
    <source>
        <dbReference type="EMBL" id="RPD65980.1"/>
    </source>
</evidence>
<dbReference type="AlphaFoldDB" id="A0A5C2SQQ0"/>
<reference evidence="1" key="1">
    <citation type="journal article" date="2018" name="Genome Biol. Evol.">
        <title>Genomics and development of Lentinus tigrinus, a white-rot wood-decaying mushroom with dimorphic fruiting bodies.</title>
        <authorList>
            <person name="Wu B."/>
            <person name="Xu Z."/>
            <person name="Knudson A."/>
            <person name="Carlson A."/>
            <person name="Chen N."/>
            <person name="Kovaka S."/>
            <person name="LaButti K."/>
            <person name="Lipzen A."/>
            <person name="Pennachio C."/>
            <person name="Riley R."/>
            <person name="Schakwitz W."/>
            <person name="Umezawa K."/>
            <person name="Ohm R.A."/>
            <person name="Grigoriev I.V."/>
            <person name="Nagy L.G."/>
            <person name="Gibbons J."/>
            <person name="Hibbett D."/>
        </authorList>
    </citation>
    <scope>NUCLEOTIDE SEQUENCE [LARGE SCALE GENOMIC DNA]</scope>
    <source>
        <strain evidence="1">ALCF2SS1-6</strain>
    </source>
</reference>
<dbReference type="Proteomes" id="UP000313359">
    <property type="component" value="Unassembled WGS sequence"/>
</dbReference>
<accession>A0A5C2SQQ0</accession>